<dbReference type="Pfam" id="PF02915">
    <property type="entry name" value="Rubrerythrin"/>
    <property type="match status" value="1"/>
</dbReference>
<dbReference type="SUPFAM" id="SSF47240">
    <property type="entry name" value="Ferritin-like"/>
    <property type="match status" value="1"/>
</dbReference>
<evidence type="ECO:0000313" key="3">
    <source>
        <dbReference type="Proteomes" id="UP000250179"/>
    </source>
</evidence>
<dbReference type="GO" id="GO:0016491">
    <property type="term" value="F:oxidoreductase activity"/>
    <property type="evidence" value="ECO:0007669"/>
    <property type="project" value="InterPro"/>
</dbReference>
<dbReference type="CDD" id="cd01045">
    <property type="entry name" value="Ferritin_like_AB"/>
    <property type="match status" value="1"/>
</dbReference>
<name>A0A2Z2MBS6_THEPR</name>
<sequence length="167" mass="18802">MAIDVDIIQDVETFLKNLNGYELLSYAICNEECGAETYEWLADHVEGALAAEFMTLARERRKHAEQIRGLFKDLYPGMEPLKFNAPPLDTLPVCREMLKVGSVEEAIGMALLSEMIGRDVYRKLKRLTGEEKVAELFGKLAEIKEDAYERLLTLYNAAVEAGAARQV</sequence>
<evidence type="ECO:0000259" key="1">
    <source>
        <dbReference type="Pfam" id="PF02915"/>
    </source>
</evidence>
<dbReference type="InterPro" id="IPR012347">
    <property type="entry name" value="Ferritin-like"/>
</dbReference>
<accession>A0A2Z2MBS6</accession>
<dbReference type="GeneID" id="33319129"/>
<proteinExistence type="predicted"/>
<dbReference type="InterPro" id="IPR009078">
    <property type="entry name" value="Ferritin-like_SF"/>
</dbReference>
<dbReference type="PANTHER" id="PTHR33531:SF10">
    <property type="entry name" value="BLR7895 PROTEIN"/>
    <property type="match status" value="1"/>
</dbReference>
<dbReference type="GO" id="GO:0046872">
    <property type="term" value="F:metal ion binding"/>
    <property type="evidence" value="ECO:0007669"/>
    <property type="project" value="InterPro"/>
</dbReference>
<evidence type="ECO:0000313" key="2">
    <source>
        <dbReference type="EMBL" id="ASJ02112.1"/>
    </source>
</evidence>
<dbReference type="PANTHER" id="PTHR33531">
    <property type="entry name" value="RUBRERYTHRIN SUBFAMILY"/>
    <property type="match status" value="1"/>
</dbReference>
<dbReference type="AlphaFoldDB" id="A0A2Z2MBS6"/>
<organism evidence="2 3">
    <name type="scientific">Thermococcus profundus</name>
    <dbReference type="NCBI Taxonomy" id="49899"/>
    <lineage>
        <taxon>Archaea</taxon>
        <taxon>Methanobacteriati</taxon>
        <taxon>Methanobacteriota</taxon>
        <taxon>Thermococci</taxon>
        <taxon>Thermococcales</taxon>
        <taxon>Thermococcaceae</taxon>
        <taxon>Thermococcus</taxon>
    </lineage>
</organism>
<dbReference type="Proteomes" id="UP000250179">
    <property type="component" value="Chromosome"/>
</dbReference>
<keyword evidence="3" id="KW-1185">Reference proteome</keyword>
<dbReference type="KEGG" id="tprf:A3L09_01925"/>
<reference evidence="2 3" key="1">
    <citation type="submission" date="2016-03" db="EMBL/GenBank/DDBJ databases">
        <title>Complete genome sequence of Thermococcus profundus strain DT5432.</title>
        <authorList>
            <person name="Oger P.M."/>
        </authorList>
    </citation>
    <scope>NUCLEOTIDE SEQUENCE [LARGE SCALE GENOMIC DNA]</scope>
    <source>
        <strain evidence="2 3">DT 5432</strain>
    </source>
</reference>
<dbReference type="Gene3D" id="1.20.1260.10">
    <property type="match status" value="1"/>
</dbReference>
<dbReference type="EMBL" id="CP014862">
    <property type="protein sequence ID" value="ASJ02112.1"/>
    <property type="molecule type" value="Genomic_DNA"/>
</dbReference>
<dbReference type="InterPro" id="IPR003251">
    <property type="entry name" value="Rr_diiron-bd_dom"/>
</dbReference>
<gene>
    <name evidence="2" type="ORF">A3L09_01925</name>
</gene>
<dbReference type="RefSeq" id="WP_088857378.1">
    <property type="nucleotide sequence ID" value="NZ_CP014862.1"/>
</dbReference>
<protein>
    <recommendedName>
        <fullName evidence="1">Rubrerythrin diiron-binding domain-containing protein</fullName>
    </recommendedName>
</protein>
<feature type="domain" description="Rubrerythrin diiron-binding" evidence="1">
    <location>
        <begin position="22"/>
        <end position="144"/>
    </location>
</feature>